<accession>A0A1C7MZ69</accession>
<evidence type="ECO:0000256" key="6">
    <source>
        <dbReference type="ARBA" id="ARBA00023242"/>
    </source>
</evidence>
<evidence type="ECO:0000256" key="4">
    <source>
        <dbReference type="ARBA" id="ARBA00023125"/>
    </source>
</evidence>
<evidence type="ECO:0000256" key="3">
    <source>
        <dbReference type="ARBA" id="ARBA00023015"/>
    </source>
</evidence>
<dbReference type="Proteomes" id="UP000093000">
    <property type="component" value="Unassembled WGS sequence"/>
</dbReference>
<dbReference type="AlphaFoldDB" id="A0A1C7MZ69"/>
<dbReference type="PRINTS" id="PR00056">
    <property type="entry name" value="HSFDOMAIN"/>
</dbReference>
<gene>
    <name evidence="10" type="primary">HSF4</name>
    <name evidence="10" type="ORF">A0J61_09833</name>
</gene>
<dbReference type="GO" id="GO:0005634">
    <property type="term" value="C:nucleus"/>
    <property type="evidence" value="ECO:0007669"/>
    <property type="project" value="UniProtKB-SubCell"/>
</dbReference>
<comment type="similarity">
    <text evidence="2 7">Belongs to the HSF family.</text>
</comment>
<comment type="caution">
    <text evidence="10">The sequence shown here is derived from an EMBL/GenBank/DDBJ whole genome shotgun (WGS) entry which is preliminary data.</text>
</comment>
<dbReference type="InterPro" id="IPR036390">
    <property type="entry name" value="WH_DNA-bd_sf"/>
</dbReference>
<dbReference type="STRING" id="101091.A0A1C7MZ69"/>
<dbReference type="SMART" id="SM00415">
    <property type="entry name" value="HSF"/>
    <property type="match status" value="1"/>
</dbReference>
<evidence type="ECO:0000259" key="9">
    <source>
        <dbReference type="PROSITE" id="PS00434"/>
    </source>
</evidence>
<protein>
    <submittedName>
        <fullName evidence="10">Heat shock factor protein 4</fullName>
    </submittedName>
</protein>
<dbReference type="GO" id="GO:0003700">
    <property type="term" value="F:DNA-binding transcription factor activity"/>
    <property type="evidence" value="ECO:0007669"/>
    <property type="project" value="InterPro"/>
</dbReference>
<dbReference type="PROSITE" id="PS00434">
    <property type="entry name" value="HSF_DOMAIN"/>
    <property type="match status" value="1"/>
</dbReference>
<evidence type="ECO:0000313" key="10">
    <source>
        <dbReference type="EMBL" id="OBZ82117.1"/>
    </source>
</evidence>
<proteinExistence type="inferred from homology"/>
<dbReference type="GO" id="GO:0043565">
    <property type="term" value="F:sequence-specific DNA binding"/>
    <property type="evidence" value="ECO:0007669"/>
    <property type="project" value="InterPro"/>
</dbReference>
<dbReference type="FunFam" id="1.10.10.10:FF:000027">
    <property type="entry name" value="Heat shock transcription factor 1"/>
    <property type="match status" value="1"/>
</dbReference>
<dbReference type="EMBL" id="LUGH01000950">
    <property type="protein sequence ID" value="OBZ82117.1"/>
    <property type="molecule type" value="Genomic_DNA"/>
</dbReference>
<dbReference type="InParanoid" id="A0A1C7MZ69"/>
<comment type="subcellular location">
    <subcellularLocation>
        <location evidence="1">Nucleus</location>
    </subcellularLocation>
</comment>
<dbReference type="PANTHER" id="PTHR10015:SF427">
    <property type="entry name" value="HEAT SHOCK FACTOR PROTEIN"/>
    <property type="match status" value="1"/>
</dbReference>
<keyword evidence="11" id="KW-1185">Reference proteome</keyword>
<evidence type="ECO:0000256" key="5">
    <source>
        <dbReference type="ARBA" id="ARBA00023163"/>
    </source>
</evidence>
<dbReference type="OrthoDB" id="60033at2759"/>
<keyword evidence="3" id="KW-0805">Transcription regulation</keyword>
<evidence type="ECO:0000256" key="2">
    <source>
        <dbReference type="ARBA" id="ARBA00006403"/>
    </source>
</evidence>
<keyword evidence="4" id="KW-0238">DNA-binding</keyword>
<feature type="domain" description="HSF-type DNA-binding" evidence="9">
    <location>
        <begin position="99"/>
        <end position="123"/>
    </location>
</feature>
<keyword evidence="5" id="KW-0804">Transcription</keyword>
<dbReference type="Gene3D" id="1.10.10.10">
    <property type="entry name" value="Winged helix-like DNA-binding domain superfamily/Winged helix DNA-binding domain"/>
    <property type="match status" value="1"/>
</dbReference>
<feature type="region of interest" description="Disordered" evidence="8">
    <location>
        <begin position="17"/>
        <end position="54"/>
    </location>
</feature>
<reference evidence="10 11" key="1">
    <citation type="submission" date="2016-03" db="EMBL/GenBank/DDBJ databases">
        <title>Choanephora cucurbitarum.</title>
        <authorList>
            <person name="Min B."/>
            <person name="Park H."/>
            <person name="Park J.-H."/>
            <person name="Shin H.-D."/>
            <person name="Choi I.-G."/>
        </authorList>
    </citation>
    <scope>NUCLEOTIDE SEQUENCE [LARGE SCALE GENOMIC DNA]</scope>
    <source>
        <strain evidence="10 11">KUS-F28377</strain>
    </source>
</reference>
<dbReference type="InterPro" id="IPR036388">
    <property type="entry name" value="WH-like_DNA-bd_sf"/>
</dbReference>
<dbReference type="PANTHER" id="PTHR10015">
    <property type="entry name" value="HEAT SHOCK TRANSCRIPTION FACTOR"/>
    <property type="match status" value="1"/>
</dbReference>
<evidence type="ECO:0000256" key="1">
    <source>
        <dbReference type="ARBA" id="ARBA00004123"/>
    </source>
</evidence>
<evidence type="ECO:0000256" key="7">
    <source>
        <dbReference type="RuleBase" id="RU004020"/>
    </source>
</evidence>
<evidence type="ECO:0000256" key="8">
    <source>
        <dbReference type="SAM" id="MobiDB-lite"/>
    </source>
</evidence>
<organism evidence="10 11">
    <name type="scientific">Choanephora cucurbitarum</name>
    <dbReference type="NCBI Taxonomy" id="101091"/>
    <lineage>
        <taxon>Eukaryota</taxon>
        <taxon>Fungi</taxon>
        <taxon>Fungi incertae sedis</taxon>
        <taxon>Mucoromycota</taxon>
        <taxon>Mucoromycotina</taxon>
        <taxon>Mucoromycetes</taxon>
        <taxon>Mucorales</taxon>
        <taxon>Mucorineae</taxon>
        <taxon>Choanephoraceae</taxon>
        <taxon>Choanephoroideae</taxon>
        <taxon>Choanephora</taxon>
    </lineage>
</organism>
<evidence type="ECO:0000313" key="11">
    <source>
        <dbReference type="Proteomes" id="UP000093000"/>
    </source>
</evidence>
<keyword evidence="6" id="KW-0539">Nucleus</keyword>
<keyword evidence="10" id="KW-0346">Stress response</keyword>
<dbReference type="SUPFAM" id="SSF46785">
    <property type="entry name" value="Winged helix' DNA-binding domain"/>
    <property type="match status" value="1"/>
</dbReference>
<feature type="compositionally biased region" description="Low complexity" evidence="8">
    <location>
        <begin position="22"/>
        <end position="34"/>
    </location>
</feature>
<dbReference type="InterPro" id="IPR000232">
    <property type="entry name" value="HSF_DNA-bd"/>
</dbReference>
<name>A0A1C7MZ69_9FUNG</name>
<sequence length="243" mass="28290">MSNPFFTVPPFDPYSLPPHRNSASSTASSQHSSSPFNHNLEMSSDLEEDKTTSKKGTSTFISKLYSMVNDDRNQHLIFWNPSGTSFLICNASRFSREILPEHFKHANFSSFVRQLNMYGFHKINKSSRVHRGSQNNNSENEFWEFSHPKFQQDKPELLEEIRRKAMDSEQLRREAGDMQASFAMIQLSQAELLQQFRALKQDYTRLLQVVDEMKQVQLQQQWLIRKLAENQGLTMSQLPCEFS</sequence>
<dbReference type="Pfam" id="PF00447">
    <property type="entry name" value="HSF_DNA-bind"/>
    <property type="match status" value="1"/>
</dbReference>